<name>A0A0L0BR98_LUCCU</name>
<reference evidence="1 2" key="1">
    <citation type="journal article" date="2015" name="Nat. Commun.">
        <title>Lucilia cuprina genome unlocks parasitic fly biology to underpin future interventions.</title>
        <authorList>
            <person name="Anstead C.A."/>
            <person name="Korhonen P.K."/>
            <person name="Young N.D."/>
            <person name="Hall R.S."/>
            <person name="Jex A.R."/>
            <person name="Murali S.C."/>
            <person name="Hughes D.S."/>
            <person name="Lee S.F."/>
            <person name="Perry T."/>
            <person name="Stroehlein A.J."/>
            <person name="Ansell B.R."/>
            <person name="Breugelmans B."/>
            <person name="Hofmann A."/>
            <person name="Qu J."/>
            <person name="Dugan S."/>
            <person name="Lee S.L."/>
            <person name="Chao H."/>
            <person name="Dinh H."/>
            <person name="Han Y."/>
            <person name="Doddapaneni H.V."/>
            <person name="Worley K.C."/>
            <person name="Muzny D.M."/>
            <person name="Ioannidis P."/>
            <person name="Waterhouse R.M."/>
            <person name="Zdobnov E.M."/>
            <person name="James P.J."/>
            <person name="Bagnall N.H."/>
            <person name="Kotze A.C."/>
            <person name="Gibbs R.A."/>
            <person name="Richards S."/>
            <person name="Batterham P."/>
            <person name="Gasser R.B."/>
        </authorList>
    </citation>
    <scope>NUCLEOTIDE SEQUENCE [LARGE SCALE GENOMIC DNA]</scope>
    <source>
        <strain evidence="1 2">LS</strain>
        <tissue evidence="1">Full body</tissue>
    </source>
</reference>
<evidence type="ECO:0000313" key="1">
    <source>
        <dbReference type="EMBL" id="KNC22541.1"/>
    </source>
</evidence>
<keyword evidence="2" id="KW-1185">Reference proteome</keyword>
<dbReference type="AlphaFoldDB" id="A0A0L0BR98"/>
<dbReference type="Proteomes" id="UP000037069">
    <property type="component" value="Unassembled WGS sequence"/>
</dbReference>
<organism evidence="1 2">
    <name type="scientific">Lucilia cuprina</name>
    <name type="common">Green bottle fly</name>
    <name type="synonym">Australian sheep blowfly</name>
    <dbReference type="NCBI Taxonomy" id="7375"/>
    <lineage>
        <taxon>Eukaryota</taxon>
        <taxon>Metazoa</taxon>
        <taxon>Ecdysozoa</taxon>
        <taxon>Arthropoda</taxon>
        <taxon>Hexapoda</taxon>
        <taxon>Insecta</taxon>
        <taxon>Pterygota</taxon>
        <taxon>Neoptera</taxon>
        <taxon>Endopterygota</taxon>
        <taxon>Diptera</taxon>
        <taxon>Brachycera</taxon>
        <taxon>Muscomorpha</taxon>
        <taxon>Oestroidea</taxon>
        <taxon>Calliphoridae</taxon>
        <taxon>Luciliinae</taxon>
        <taxon>Lucilia</taxon>
    </lineage>
</organism>
<proteinExistence type="predicted"/>
<sequence>MRCSRRCDVLKLTFRLDWNLNEIKPLDNGHGHEDEDDKNDVAKLSLLYSLFASLPNTSANKCKKTMNNNSNKYKNLFTLTLNVSTKQPTAAATTTTSRIVIQYNNKNKLNLHKHFSERVKEKNKLIFILRIEDATSQGMSIQKQKYQDKVLSLTCSSKNT</sequence>
<protein>
    <submittedName>
        <fullName evidence="1">Uncharacterized protein</fullName>
    </submittedName>
</protein>
<comment type="caution">
    <text evidence="1">The sequence shown here is derived from an EMBL/GenBank/DDBJ whole genome shotgun (WGS) entry which is preliminary data.</text>
</comment>
<accession>A0A0L0BR98</accession>
<gene>
    <name evidence="1" type="ORF">FF38_13474</name>
</gene>
<evidence type="ECO:0000313" key="2">
    <source>
        <dbReference type="Proteomes" id="UP000037069"/>
    </source>
</evidence>
<dbReference type="EMBL" id="JRES01001482">
    <property type="protein sequence ID" value="KNC22541.1"/>
    <property type="molecule type" value="Genomic_DNA"/>
</dbReference>